<gene>
    <name evidence="2" type="ORF">MAUB_18390</name>
</gene>
<dbReference type="InterPro" id="IPR017520">
    <property type="entry name" value="CHP03086"/>
</dbReference>
<accession>A0ABN5YQX3</accession>
<evidence type="ECO:0000313" key="3">
    <source>
        <dbReference type="Proteomes" id="UP000465609"/>
    </source>
</evidence>
<reference evidence="2 3" key="1">
    <citation type="journal article" date="2019" name="Emerg. Microbes Infect.">
        <title>Comprehensive subspecies identification of 175 nontuberculous mycobacteria species based on 7547 genomic profiles.</title>
        <authorList>
            <person name="Matsumoto Y."/>
            <person name="Kinjo T."/>
            <person name="Motooka D."/>
            <person name="Nabeya D."/>
            <person name="Jung N."/>
            <person name="Uechi K."/>
            <person name="Horii T."/>
            <person name="Iida T."/>
            <person name="Fujita J."/>
            <person name="Nakamura S."/>
        </authorList>
    </citation>
    <scope>NUCLEOTIDE SEQUENCE [LARGE SCALE GENOMIC DNA]</scope>
    <source>
        <strain evidence="2 3">JCM 15296</strain>
    </source>
</reference>
<dbReference type="InterPro" id="IPR017517">
    <property type="entry name" value="Maleyloyr_isom"/>
</dbReference>
<evidence type="ECO:0000259" key="1">
    <source>
        <dbReference type="Pfam" id="PF11716"/>
    </source>
</evidence>
<dbReference type="Pfam" id="PF11716">
    <property type="entry name" value="MDMPI_N"/>
    <property type="match status" value="1"/>
</dbReference>
<sequence length="258" mass="27403">MCVQHGLLGGHQLTQQWRKHRGEVRSLGGRHQIIVGIAISYTLAYDKLMPTLSTDLLSAHRVAILASVDVVGTVTGNDLKRPTPCAGWDLADLLAHMTVQHRGFAAAARGGGQDLGLWNPDSVRDTQDPVGDYAAAAHDVVAAFAEADPASQFALPELGTSVPAEMAIGFHLIDYAVHGWDVAATLGAPFTLPDDVVAAALPLALAVPDGDFRNMANAPFGPAQTGDSPTDFDRLLRHLGRDPHWSDASDHESPHPVQ</sequence>
<feature type="domain" description="Mycothiol-dependent maleylpyruvate isomerase metal-binding" evidence="1">
    <location>
        <begin position="67"/>
        <end position="183"/>
    </location>
</feature>
<dbReference type="NCBIfam" id="TIGR03086">
    <property type="entry name" value="TIGR03086 family metal-binding protein"/>
    <property type="match status" value="1"/>
</dbReference>
<protein>
    <recommendedName>
        <fullName evidence="1">Mycothiol-dependent maleylpyruvate isomerase metal-binding domain-containing protein</fullName>
    </recommendedName>
</protein>
<dbReference type="NCBIfam" id="TIGR03083">
    <property type="entry name" value="maleylpyruvate isomerase family mycothiol-dependent enzyme"/>
    <property type="match status" value="1"/>
</dbReference>
<proteinExistence type="predicted"/>
<dbReference type="EMBL" id="AP022577">
    <property type="protein sequence ID" value="BBX83966.1"/>
    <property type="molecule type" value="Genomic_DNA"/>
</dbReference>
<name>A0ABN5YQX3_9MYCO</name>
<keyword evidence="3" id="KW-1185">Reference proteome</keyword>
<dbReference type="InterPro" id="IPR024344">
    <property type="entry name" value="MDMPI_metal-binding"/>
</dbReference>
<dbReference type="Proteomes" id="UP000465609">
    <property type="component" value="Chromosome"/>
</dbReference>
<evidence type="ECO:0000313" key="2">
    <source>
        <dbReference type="EMBL" id="BBX83966.1"/>
    </source>
</evidence>
<dbReference type="InterPro" id="IPR034660">
    <property type="entry name" value="DinB/YfiT-like"/>
</dbReference>
<dbReference type="Gene3D" id="1.20.120.450">
    <property type="entry name" value="dinb family like domain"/>
    <property type="match status" value="1"/>
</dbReference>
<organism evidence="2 3">
    <name type="scientific">Mycolicibacterium aubagnense</name>
    <dbReference type="NCBI Taxonomy" id="319707"/>
    <lineage>
        <taxon>Bacteria</taxon>
        <taxon>Bacillati</taxon>
        <taxon>Actinomycetota</taxon>
        <taxon>Actinomycetes</taxon>
        <taxon>Mycobacteriales</taxon>
        <taxon>Mycobacteriaceae</taxon>
        <taxon>Mycolicibacterium</taxon>
    </lineage>
</organism>
<dbReference type="SUPFAM" id="SSF109854">
    <property type="entry name" value="DinB/YfiT-like putative metalloenzymes"/>
    <property type="match status" value="1"/>
</dbReference>